<sequence length="234" mass="25631">MTPRTNSDQIPGSVGLLTPPEKDRYRERFAVLVECADATTQAAESYRAARIKALFNATDDQATRFELEVEDDRWRERVLTSLPVTSTRTVARLVGAGLDLVRILNQTGPGVAAASVRHTLAAGRSRVERATAADPAARGWLRVTDGDPCWWCAMLASRGAVYLSRESASTRGGTEDECHDGCGCQPEPFFHMPVIPDTTREFAALWTDSTQGLSGKDARLAFRRAYEARRANAS</sequence>
<evidence type="ECO:0000313" key="1">
    <source>
        <dbReference type="EMBL" id="AIG76999.1"/>
    </source>
</evidence>
<evidence type="ECO:0000313" key="2">
    <source>
        <dbReference type="Proteomes" id="UP000028492"/>
    </source>
</evidence>
<dbReference type="InterPro" id="IPR057369">
    <property type="entry name" value="VG15"/>
</dbReference>
<proteinExistence type="predicted"/>
<dbReference type="Proteomes" id="UP000028492">
    <property type="component" value="Chromosome"/>
</dbReference>
<dbReference type="KEGG" id="aja:AJAP_20695"/>
<organism evidence="1 2">
    <name type="scientific">Amycolatopsis japonica</name>
    <dbReference type="NCBI Taxonomy" id="208439"/>
    <lineage>
        <taxon>Bacteria</taxon>
        <taxon>Bacillati</taxon>
        <taxon>Actinomycetota</taxon>
        <taxon>Actinomycetes</taxon>
        <taxon>Pseudonocardiales</taxon>
        <taxon>Pseudonocardiaceae</taxon>
        <taxon>Amycolatopsis</taxon>
        <taxon>Amycolatopsis japonica group</taxon>
    </lineage>
</organism>
<protein>
    <submittedName>
        <fullName evidence="1">Uncharacterized protein</fullName>
    </submittedName>
</protein>
<accession>A0A075UX52</accession>
<dbReference type="Pfam" id="PF25310">
    <property type="entry name" value="VG15"/>
    <property type="match status" value="1"/>
</dbReference>
<keyword evidence="2" id="KW-1185">Reference proteome</keyword>
<dbReference type="EMBL" id="CP008953">
    <property type="protein sequence ID" value="AIG76999.1"/>
    <property type="molecule type" value="Genomic_DNA"/>
</dbReference>
<dbReference type="HOGENOM" id="CLU_1183033_0_0_11"/>
<dbReference type="STRING" id="208439.AJAP_20695"/>
<dbReference type="eggNOG" id="ENOG50334RC">
    <property type="taxonomic scope" value="Bacteria"/>
</dbReference>
<gene>
    <name evidence="1" type="ORF">AJAP_20695</name>
</gene>
<reference evidence="1 2" key="1">
    <citation type="journal article" date="2014" name="J. Biotechnol.">
        <title>Complete genome sequence of the actinobacterium Amycolatopsis japonica MG417-CF17(T) (=DSM 44213T) producing (S,S)-N,N'-ethylenediaminedisuccinic acid.</title>
        <authorList>
            <person name="Stegmann E."/>
            <person name="Albersmeier A."/>
            <person name="Spohn M."/>
            <person name="Gert H."/>
            <person name="Weber T."/>
            <person name="Wohlleben W."/>
            <person name="Kalinowski J."/>
            <person name="Ruckert C."/>
        </authorList>
    </citation>
    <scope>NUCLEOTIDE SEQUENCE [LARGE SCALE GENOMIC DNA]</scope>
    <source>
        <strain evidence="2">MG417-CF17 (DSM 44213)</strain>
    </source>
</reference>
<name>A0A075UX52_9PSEU</name>
<dbReference type="RefSeq" id="WP_051972528.1">
    <property type="nucleotide sequence ID" value="NZ_CP008953.1"/>
</dbReference>
<dbReference type="AlphaFoldDB" id="A0A075UX52"/>